<evidence type="ECO:0000256" key="1">
    <source>
        <dbReference type="SAM" id="MobiDB-lite"/>
    </source>
</evidence>
<evidence type="ECO:0000313" key="3">
    <source>
        <dbReference type="Proteomes" id="UP000265520"/>
    </source>
</evidence>
<keyword evidence="3" id="KW-1185">Reference proteome</keyword>
<feature type="compositionally biased region" description="Basic and acidic residues" evidence="1">
    <location>
        <begin position="42"/>
        <end position="51"/>
    </location>
</feature>
<organism evidence="2 3">
    <name type="scientific">Trifolium medium</name>
    <dbReference type="NCBI Taxonomy" id="97028"/>
    <lineage>
        <taxon>Eukaryota</taxon>
        <taxon>Viridiplantae</taxon>
        <taxon>Streptophyta</taxon>
        <taxon>Embryophyta</taxon>
        <taxon>Tracheophyta</taxon>
        <taxon>Spermatophyta</taxon>
        <taxon>Magnoliopsida</taxon>
        <taxon>eudicotyledons</taxon>
        <taxon>Gunneridae</taxon>
        <taxon>Pentapetalae</taxon>
        <taxon>rosids</taxon>
        <taxon>fabids</taxon>
        <taxon>Fabales</taxon>
        <taxon>Fabaceae</taxon>
        <taxon>Papilionoideae</taxon>
        <taxon>50 kb inversion clade</taxon>
        <taxon>NPAAA clade</taxon>
        <taxon>Hologalegina</taxon>
        <taxon>IRL clade</taxon>
        <taxon>Trifolieae</taxon>
        <taxon>Trifolium</taxon>
    </lineage>
</organism>
<accession>A0A392S327</accession>
<protein>
    <submittedName>
        <fullName evidence="2">Uncharacterized protein</fullName>
    </submittedName>
</protein>
<name>A0A392S327_9FABA</name>
<comment type="caution">
    <text evidence="2">The sequence shown here is derived from an EMBL/GenBank/DDBJ whole genome shotgun (WGS) entry which is preliminary data.</text>
</comment>
<evidence type="ECO:0000313" key="2">
    <source>
        <dbReference type="EMBL" id="MCI43313.1"/>
    </source>
</evidence>
<sequence length="51" mass="5256">MLLHGEKGKVTKASAAGMEEDNGGGGRDGNGGVTRIDSVELISDKNELNVK</sequence>
<feature type="compositionally biased region" description="Gly residues" evidence="1">
    <location>
        <begin position="23"/>
        <end position="32"/>
    </location>
</feature>
<dbReference type="EMBL" id="LXQA010315575">
    <property type="protein sequence ID" value="MCI43313.1"/>
    <property type="molecule type" value="Genomic_DNA"/>
</dbReference>
<feature type="region of interest" description="Disordered" evidence="1">
    <location>
        <begin position="1"/>
        <end position="51"/>
    </location>
</feature>
<proteinExistence type="predicted"/>
<reference evidence="2 3" key="1">
    <citation type="journal article" date="2018" name="Front. Plant Sci.">
        <title>Red Clover (Trifolium pratense) and Zigzag Clover (T. medium) - A Picture of Genomic Similarities and Differences.</title>
        <authorList>
            <person name="Dluhosova J."/>
            <person name="Istvanek J."/>
            <person name="Nedelnik J."/>
            <person name="Repkova J."/>
        </authorList>
    </citation>
    <scope>NUCLEOTIDE SEQUENCE [LARGE SCALE GENOMIC DNA]</scope>
    <source>
        <strain evidence="3">cv. 10/8</strain>
        <tissue evidence="2">Leaf</tissue>
    </source>
</reference>
<dbReference type="AlphaFoldDB" id="A0A392S327"/>
<dbReference type="Proteomes" id="UP000265520">
    <property type="component" value="Unassembled WGS sequence"/>
</dbReference>